<proteinExistence type="predicted"/>
<keyword evidence="3" id="KW-1185">Reference proteome</keyword>
<sequence length="191" mass="20399">MFFNPRSFFRISETYVQAIADWFSSLYTVTLANAHVWGFLASLPFIIGGLIGTVFPALPGTVLILIGFLVYGLITGFDSLPAWFFVGQTVLVTLSYLIEFLATALGVKMFGGSKAAAWGAVLGSLLVFVLGPIGIIVGPLLGAIVGELIMGEQIKQALHSGFGSFLGFMGGVIANLIISGLMIAWFIWEIL</sequence>
<organism evidence="2 3">
    <name type="scientific">Candidatus Electrothrix aarhusensis</name>
    <dbReference type="NCBI Taxonomy" id="1859131"/>
    <lineage>
        <taxon>Bacteria</taxon>
        <taxon>Pseudomonadati</taxon>
        <taxon>Thermodesulfobacteriota</taxon>
        <taxon>Desulfobulbia</taxon>
        <taxon>Desulfobulbales</taxon>
        <taxon>Desulfobulbaceae</taxon>
        <taxon>Candidatus Electrothrix</taxon>
    </lineage>
</organism>
<keyword evidence="1" id="KW-1133">Transmembrane helix</keyword>
<accession>A0A3S3R161</accession>
<name>A0A3S3R161_9BACT</name>
<feature type="transmembrane region" description="Helical" evidence="1">
    <location>
        <begin position="26"/>
        <end position="47"/>
    </location>
</feature>
<feature type="transmembrane region" description="Helical" evidence="1">
    <location>
        <begin position="117"/>
        <end position="145"/>
    </location>
</feature>
<dbReference type="EMBL" id="MTKO01000029">
    <property type="protein sequence ID" value="RWX47672.1"/>
    <property type="molecule type" value="Genomic_DNA"/>
</dbReference>
<evidence type="ECO:0000313" key="2">
    <source>
        <dbReference type="EMBL" id="RWX47672.1"/>
    </source>
</evidence>
<protein>
    <recommendedName>
        <fullName evidence="4">DUF456 domain-containing protein</fullName>
    </recommendedName>
</protein>
<keyword evidence="1" id="KW-0812">Transmembrane</keyword>
<reference evidence="2 3" key="1">
    <citation type="submission" date="2017-01" db="EMBL/GenBank/DDBJ databases">
        <title>The cable genome- insights into the physiology and evolution of filamentous bacteria capable of sulfide oxidation via long distance electron transfer.</title>
        <authorList>
            <person name="Schreiber L."/>
            <person name="Bjerg J.T."/>
            <person name="Boggild A."/>
            <person name="Van De Vossenberg J."/>
            <person name="Meysman F."/>
            <person name="Nielsen L.P."/>
            <person name="Schramm A."/>
            <person name="Kjeldsen K.U."/>
        </authorList>
    </citation>
    <scope>NUCLEOTIDE SEQUENCE [LARGE SCALE GENOMIC DNA]</scope>
    <source>
        <strain evidence="2">MCF</strain>
    </source>
</reference>
<dbReference type="PANTHER" id="PTHR39165">
    <property type="entry name" value="IG HYPOTHETICAL 17883"/>
    <property type="match status" value="1"/>
</dbReference>
<evidence type="ECO:0008006" key="4">
    <source>
        <dbReference type="Google" id="ProtNLM"/>
    </source>
</evidence>
<feature type="transmembrane region" description="Helical" evidence="1">
    <location>
        <begin position="80"/>
        <end position="105"/>
    </location>
</feature>
<dbReference type="Pfam" id="PF04306">
    <property type="entry name" value="DUF456"/>
    <property type="match status" value="1"/>
</dbReference>
<keyword evidence="1" id="KW-0472">Membrane</keyword>
<dbReference type="PANTHER" id="PTHR39165:SF1">
    <property type="entry name" value="DUF456 DOMAIN-CONTAINING PROTEIN"/>
    <property type="match status" value="1"/>
</dbReference>
<comment type="caution">
    <text evidence="2">The sequence shown here is derived from an EMBL/GenBank/DDBJ whole genome shotgun (WGS) entry which is preliminary data.</text>
</comment>
<dbReference type="InterPro" id="IPR007403">
    <property type="entry name" value="DUF456"/>
</dbReference>
<feature type="transmembrane region" description="Helical" evidence="1">
    <location>
        <begin position="54"/>
        <end position="74"/>
    </location>
</feature>
<dbReference type="AlphaFoldDB" id="A0A3S3R161"/>
<dbReference type="Proteomes" id="UP000287853">
    <property type="component" value="Unassembled WGS sequence"/>
</dbReference>
<gene>
    <name evidence="2" type="ORF">H206_06106</name>
</gene>
<feature type="transmembrane region" description="Helical" evidence="1">
    <location>
        <begin position="165"/>
        <end position="188"/>
    </location>
</feature>
<evidence type="ECO:0000256" key="1">
    <source>
        <dbReference type="SAM" id="Phobius"/>
    </source>
</evidence>
<evidence type="ECO:0000313" key="3">
    <source>
        <dbReference type="Proteomes" id="UP000287853"/>
    </source>
</evidence>